<name>A0A0C9V919_SPHS4</name>
<dbReference type="EMBL" id="KN837206">
    <property type="protein sequence ID" value="KIJ33940.1"/>
    <property type="molecule type" value="Genomic_DNA"/>
</dbReference>
<evidence type="ECO:0000313" key="1">
    <source>
        <dbReference type="EMBL" id="KIJ33940.1"/>
    </source>
</evidence>
<dbReference type="Proteomes" id="UP000054279">
    <property type="component" value="Unassembled WGS sequence"/>
</dbReference>
<accession>A0A0C9V919</accession>
<dbReference type="AlphaFoldDB" id="A0A0C9V919"/>
<organism evidence="1 2">
    <name type="scientific">Sphaerobolus stellatus (strain SS14)</name>
    <dbReference type="NCBI Taxonomy" id="990650"/>
    <lineage>
        <taxon>Eukaryota</taxon>
        <taxon>Fungi</taxon>
        <taxon>Dikarya</taxon>
        <taxon>Basidiomycota</taxon>
        <taxon>Agaricomycotina</taxon>
        <taxon>Agaricomycetes</taxon>
        <taxon>Phallomycetidae</taxon>
        <taxon>Geastrales</taxon>
        <taxon>Sphaerobolaceae</taxon>
        <taxon>Sphaerobolus</taxon>
    </lineage>
</organism>
<keyword evidence="2" id="KW-1185">Reference proteome</keyword>
<gene>
    <name evidence="1" type="ORF">M422DRAFT_264079</name>
</gene>
<dbReference type="PROSITE" id="PS51257">
    <property type="entry name" value="PROKAR_LIPOPROTEIN"/>
    <property type="match status" value="1"/>
</dbReference>
<evidence type="ECO:0000313" key="2">
    <source>
        <dbReference type="Proteomes" id="UP000054279"/>
    </source>
</evidence>
<sequence>MPQRPLNLTLLSRHHAGVFTLHVSLGCRYVDTTNRNLFIKHGSQMPITDLNVVFSGFHSRPSKSLINFFAHLIRIKDHAHLVVSNTTIAVSIRHIELRNWVSFWSRGLSSIDRRDTSTGTLRSFASLKLNHPELGSTRATLRRELVALWLSALKTTFALINSLPNLRTISFHETYQVSTYESNRPLNPCIFEGSAIFENEASPMVSPLLRAWEKSQTSPTF</sequence>
<dbReference type="HOGENOM" id="CLU_1251367_0_0_1"/>
<reference evidence="1 2" key="1">
    <citation type="submission" date="2014-06" db="EMBL/GenBank/DDBJ databases">
        <title>Evolutionary Origins and Diversification of the Mycorrhizal Mutualists.</title>
        <authorList>
            <consortium name="DOE Joint Genome Institute"/>
            <consortium name="Mycorrhizal Genomics Consortium"/>
            <person name="Kohler A."/>
            <person name="Kuo A."/>
            <person name="Nagy L.G."/>
            <person name="Floudas D."/>
            <person name="Copeland A."/>
            <person name="Barry K.W."/>
            <person name="Cichocki N."/>
            <person name="Veneault-Fourrey C."/>
            <person name="LaButti K."/>
            <person name="Lindquist E.A."/>
            <person name="Lipzen A."/>
            <person name="Lundell T."/>
            <person name="Morin E."/>
            <person name="Murat C."/>
            <person name="Riley R."/>
            <person name="Ohm R."/>
            <person name="Sun H."/>
            <person name="Tunlid A."/>
            <person name="Henrissat B."/>
            <person name="Grigoriev I.V."/>
            <person name="Hibbett D.S."/>
            <person name="Martin F."/>
        </authorList>
    </citation>
    <scope>NUCLEOTIDE SEQUENCE [LARGE SCALE GENOMIC DNA]</scope>
    <source>
        <strain evidence="1 2">SS14</strain>
    </source>
</reference>
<proteinExistence type="predicted"/>
<protein>
    <submittedName>
        <fullName evidence="1">Uncharacterized protein</fullName>
    </submittedName>
</protein>